<feature type="coiled-coil region" evidence="1">
    <location>
        <begin position="88"/>
        <end position="115"/>
    </location>
</feature>
<reference evidence="4 5" key="1">
    <citation type="journal article" date="2020" name="Microorganisms">
        <title>Osmotic Adaptation and Compatible Solute Biosynthesis of Phototrophic Bacteria as Revealed from Genome Analyses.</title>
        <authorList>
            <person name="Imhoff J.F."/>
            <person name="Rahn T."/>
            <person name="Kunzel S."/>
            <person name="Keller A."/>
            <person name="Neulinger S.C."/>
        </authorList>
    </citation>
    <scope>NUCLEOTIDE SEQUENCE [LARGE SCALE GENOMIC DNA]</scope>
    <source>
        <strain evidence="4 5">DSM 9895</strain>
    </source>
</reference>
<gene>
    <name evidence="4" type="ORF">CKO28_00315</name>
</gene>
<evidence type="ECO:0000256" key="2">
    <source>
        <dbReference type="SAM" id="MobiDB-lite"/>
    </source>
</evidence>
<keyword evidence="5" id="KW-1185">Reference proteome</keyword>
<dbReference type="EMBL" id="NRRL01000001">
    <property type="protein sequence ID" value="MBK1666483.1"/>
    <property type="molecule type" value="Genomic_DNA"/>
</dbReference>
<evidence type="ECO:0008006" key="6">
    <source>
        <dbReference type="Google" id="ProtNLM"/>
    </source>
</evidence>
<keyword evidence="1" id="KW-0175">Coiled coil</keyword>
<feature type="signal peptide" evidence="3">
    <location>
        <begin position="1"/>
        <end position="29"/>
    </location>
</feature>
<evidence type="ECO:0000313" key="5">
    <source>
        <dbReference type="Proteomes" id="UP001296873"/>
    </source>
</evidence>
<evidence type="ECO:0000256" key="1">
    <source>
        <dbReference type="SAM" id="Coils"/>
    </source>
</evidence>
<proteinExistence type="predicted"/>
<dbReference type="Proteomes" id="UP001296873">
    <property type="component" value="Unassembled WGS sequence"/>
</dbReference>
<evidence type="ECO:0000313" key="4">
    <source>
        <dbReference type="EMBL" id="MBK1666483.1"/>
    </source>
</evidence>
<organism evidence="4 5">
    <name type="scientific">Rhodovibrio sodomensis</name>
    <dbReference type="NCBI Taxonomy" id="1088"/>
    <lineage>
        <taxon>Bacteria</taxon>
        <taxon>Pseudomonadati</taxon>
        <taxon>Pseudomonadota</taxon>
        <taxon>Alphaproteobacteria</taxon>
        <taxon>Rhodospirillales</taxon>
        <taxon>Rhodovibrionaceae</taxon>
        <taxon>Rhodovibrio</taxon>
    </lineage>
</organism>
<protein>
    <recommendedName>
        <fullName evidence="6">Mechanosensitive ion channel MscS porin domain-containing protein</fullName>
    </recommendedName>
</protein>
<name>A0ABS1DA54_9PROT</name>
<accession>A0ABS1DA54</accession>
<sequence length="394" mass="44060">MKNLLSATLVAATLGLGLGLGLAAAPAAASDTLENSQVWSEAEGSVSDLVEHRSEEDFAAEASASEARQRRLDALMAEAADILSTSEVVDERARLETIREQIRAARNRIDDYRFKMASAPEPAEGTMSALMERFTEIVRPTKDTYREHIASEKEEIAELKTEAAEVKGAFAEGLRGLGVTLSDAQVEGLLSMATAEDIVEILAMVENLKDINTQLQRSTVNTGESLEVAKRYYGIHTVMLEVAAFMHEEFVHKVNSTYLAKLRTITQETRTVQAEAREMLRRERDPGLRKVLENNVKSQDLTLRTAAIYRDRLIEQRDSIREALSRLNNRVDVARNTYRTAQLASDLINMLRSSDESFEAIMKLDLPDLRPFENLELQREFDRLTRELEGAPSS</sequence>
<feature type="coiled-coil region" evidence="1">
    <location>
        <begin position="310"/>
        <end position="344"/>
    </location>
</feature>
<dbReference type="RefSeq" id="WP_200338518.1">
    <property type="nucleotide sequence ID" value="NZ_NRRL01000001.1"/>
</dbReference>
<evidence type="ECO:0000256" key="3">
    <source>
        <dbReference type="SAM" id="SignalP"/>
    </source>
</evidence>
<keyword evidence="3" id="KW-0732">Signal</keyword>
<feature type="coiled-coil region" evidence="1">
    <location>
        <begin position="142"/>
        <end position="169"/>
    </location>
</feature>
<feature type="region of interest" description="Disordered" evidence="2">
    <location>
        <begin position="44"/>
        <end position="64"/>
    </location>
</feature>
<feature type="chain" id="PRO_5045165993" description="Mechanosensitive ion channel MscS porin domain-containing protein" evidence="3">
    <location>
        <begin position="30"/>
        <end position="394"/>
    </location>
</feature>
<comment type="caution">
    <text evidence="4">The sequence shown here is derived from an EMBL/GenBank/DDBJ whole genome shotgun (WGS) entry which is preliminary data.</text>
</comment>